<dbReference type="OrthoDB" id="9801242at2"/>
<evidence type="ECO:0000313" key="2">
    <source>
        <dbReference type="Proteomes" id="UP000773614"/>
    </source>
</evidence>
<dbReference type="AlphaFoldDB" id="A0A964WST2"/>
<organism evidence="1 2">
    <name type="scientific">Propylenella binzhouense</name>
    <dbReference type="NCBI Taxonomy" id="2555902"/>
    <lineage>
        <taxon>Bacteria</taxon>
        <taxon>Pseudomonadati</taxon>
        <taxon>Pseudomonadota</taxon>
        <taxon>Alphaproteobacteria</taxon>
        <taxon>Hyphomicrobiales</taxon>
        <taxon>Propylenellaceae</taxon>
        <taxon>Propylenella</taxon>
    </lineage>
</organism>
<gene>
    <name evidence="1" type="ORF">E4O86_06175</name>
</gene>
<keyword evidence="2" id="KW-1185">Reference proteome</keyword>
<accession>A0A964WST2</accession>
<dbReference type="Pfam" id="PF05930">
    <property type="entry name" value="Phage_AlpA"/>
    <property type="match status" value="1"/>
</dbReference>
<dbReference type="InterPro" id="IPR010260">
    <property type="entry name" value="AlpA"/>
</dbReference>
<name>A0A964WST2_9HYPH</name>
<reference evidence="1" key="1">
    <citation type="submission" date="2019-03" db="EMBL/GenBank/DDBJ databases">
        <title>Afifella sp. nov., isolated from activated sludge.</title>
        <authorList>
            <person name="Li Q."/>
            <person name="Liu Y."/>
        </authorList>
    </citation>
    <scope>NUCLEOTIDE SEQUENCE</scope>
    <source>
        <strain evidence="1">L72</strain>
    </source>
</reference>
<dbReference type="Gene3D" id="1.10.238.160">
    <property type="match status" value="1"/>
</dbReference>
<protein>
    <submittedName>
        <fullName evidence="1">AlpA family phage regulatory protein</fullName>
    </submittedName>
</protein>
<sequence length="49" mass="5266">MYRKIAEGAFPPQIKISVNGAGWRESDIDRWGANSVAWRSGSGRGSSGV</sequence>
<comment type="caution">
    <text evidence="1">The sequence shown here is derived from an EMBL/GenBank/DDBJ whole genome shotgun (WGS) entry which is preliminary data.</text>
</comment>
<dbReference type="Proteomes" id="UP000773614">
    <property type="component" value="Unassembled WGS sequence"/>
</dbReference>
<dbReference type="EMBL" id="SPKJ01000012">
    <property type="protein sequence ID" value="MYZ47298.1"/>
    <property type="molecule type" value="Genomic_DNA"/>
</dbReference>
<proteinExistence type="predicted"/>
<evidence type="ECO:0000313" key="1">
    <source>
        <dbReference type="EMBL" id="MYZ47298.1"/>
    </source>
</evidence>